<evidence type="ECO:0000256" key="1">
    <source>
        <dbReference type="ARBA" id="ARBA00022729"/>
    </source>
</evidence>
<feature type="signal peptide" evidence="4">
    <location>
        <begin position="1"/>
        <end position="27"/>
    </location>
</feature>
<feature type="domain" description="Outer membrane protein assembly factor BamE" evidence="5">
    <location>
        <begin position="30"/>
        <end position="104"/>
    </location>
</feature>
<reference evidence="6 7" key="1">
    <citation type="submission" date="2017-08" db="EMBL/GenBank/DDBJ databases">
        <title>Infants hospitalized years apart are colonized by the same room-sourced microbial strains.</title>
        <authorList>
            <person name="Brooks B."/>
            <person name="Olm M.R."/>
            <person name="Firek B.A."/>
            <person name="Baker R."/>
            <person name="Thomas B.C."/>
            <person name="Morowitz M.J."/>
            <person name="Banfield J.F."/>
        </authorList>
    </citation>
    <scope>NUCLEOTIDE SEQUENCE [LARGE SCALE GENOMIC DNA]</scope>
    <source>
        <strain evidence="6">S2_018_000_R2_104</strain>
    </source>
</reference>
<dbReference type="PROSITE" id="PS51257">
    <property type="entry name" value="PROKAR_LIPOPROTEIN"/>
    <property type="match status" value="1"/>
</dbReference>
<dbReference type="InterPro" id="IPR026592">
    <property type="entry name" value="BamE"/>
</dbReference>
<gene>
    <name evidence="6" type="ORF">DI626_04855</name>
</gene>
<evidence type="ECO:0000313" key="6">
    <source>
        <dbReference type="EMBL" id="PZO87060.1"/>
    </source>
</evidence>
<dbReference type="InterPro" id="IPR007450">
    <property type="entry name" value="BamE_dom"/>
</dbReference>
<evidence type="ECO:0000313" key="7">
    <source>
        <dbReference type="Proteomes" id="UP000249557"/>
    </source>
</evidence>
<keyword evidence="3" id="KW-0998">Cell outer membrane</keyword>
<keyword evidence="1 4" id="KW-0732">Signal</keyword>
<feature type="chain" id="PRO_5016082956" evidence="4">
    <location>
        <begin position="28"/>
        <end position="158"/>
    </location>
</feature>
<sequence>MNRPAFGICALALCAALAGTGCTPTQATRGNIVEDYRLAEIVPGVSTRTNVLKSLGSPTTQAPFDENVWYYIGQKTEKTGIFDPKVVDKKVIVVAFDPEGVVETVDNVDADQINVPRVRRKTPTTGNEIGVVEQLLGNVGRFNSNKKGSAADTAGGNL</sequence>
<dbReference type="Pfam" id="PF04355">
    <property type="entry name" value="BamE"/>
    <property type="match status" value="1"/>
</dbReference>
<dbReference type="AlphaFoldDB" id="A0A2W4ZXM3"/>
<keyword evidence="2" id="KW-0472">Membrane</keyword>
<dbReference type="GO" id="GO:0030674">
    <property type="term" value="F:protein-macromolecule adaptor activity"/>
    <property type="evidence" value="ECO:0007669"/>
    <property type="project" value="TreeGrafter"/>
</dbReference>
<dbReference type="GO" id="GO:1990063">
    <property type="term" value="C:Bam protein complex"/>
    <property type="evidence" value="ECO:0007669"/>
    <property type="project" value="TreeGrafter"/>
</dbReference>
<evidence type="ECO:0000259" key="5">
    <source>
        <dbReference type="Pfam" id="PF04355"/>
    </source>
</evidence>
<dbReference type="EMBL" id="QFNK01000075">
    <property type="protein sequence ID" value="PZO87060.1"/>
    <property type="molecule type" value="Genomic_DNA"/>
</dbReference>
<dbReference type="InterPro" id="IPR037873">
    <property type="entry name" value="BamE-like"/>
</dbReference>
<name>A0A2W4ZXM3_9BACT</name>
<evidence type="ECO:0000256" key="2">
    <source>
        <dbReference type="ARBA" id="ARBA00023136"/>
    </source>
</evidence>
<dbReference type="GO" id="GO:0051205">
    <property type="term" value="P:protein insertion into membrane"/>
    <property type="evidence" value="ECO:0007669"/>
    <property type="project" value="TreeGrafter"/>
</dbReference>
<dbReference type="Proteomes" id="UP000249557">
    <property type="component" value="Unassembled WGS sequence"/>
</dbReference>
<protein>
    <submittedName>
        <fullName evidence="6">Outer membrane protein assembly factor BamE</fullName>
    </submittedName>
</protein>
<dbReference type="PANTHER" id="PTHR37482">
    <property type="entry name" value="OUTER MEMBRANE PROTEIN ASSEMBLY FACTOR BAME"/>
    <property type="match status" value="1"/>
</dbReference>
<comment type="caution">
    <text evidence="6">The sequence shown here is derived from an EMBL/GenBank/DDBJ whole genome shotgun (WGS) entry which is preliminary data.</text>
</comment>
<dbReference type="Gene3D" id="3.30.1450.10">
    <property type="match status" value="1"/>
</dbReference>
<evidence type="ECO:0000256" key="3">
    <source>
        <dbReference type="ARBA" id="ARBA00023237"/>
    </source>
</evidence>
<accession>A0A2W4ZXM3</accession>
<dbReference type="PANTHER" id="PTHR37482:SF1">
    <property type="entry name" value="OUTER MEMBRANE PROTEIN ASSEMBLY FACTOR BAME"/>
    <property type="match status" value="1"/>
</dbReference>
<evidence type="ECO:0000256" key="4">
    <source>
        <dbReference type="SAM" id="SignalP"/>
    </source>
</evidence>
<proteinExistence type="predicted"/>
<organism evidence="6 7">
    <name type="scientific">Micavibrio aeruginosavorus</name>
    <dbReference type="NCBI Taxonomy" id="349221"/>
    <lineage>
        <taxon>Bacteria</taxon>
        <taxon>Pseudomonadati</taxon>
        <taxon>Bdellovibrionota</taxon>
        <taxon>Bdellovibrionia</taxon>
        <taxon>Bdellovibrionales</taxon>
        <taxon>Pseudobdellovibrionaceae</taxon>
        <taxon>Micavibrio</taxon>
    </lineage>
</organism>
<dbReference type="GO" id="GO:0043165">
    <property type="term" value="P:Gram-negative-bacterium-type cell outer membrane assembly"/>
    <property type="evidence" value="ECO:0007669"/>
    <property type="project" value="TreeGrafter"/>
</dbReference>